<comment type="caution">
    <text evidence="3">The sequence shown here is derived from an EMBL/GenBank/DDBJ whole genome shotgun (WGS) entry which is preliminary data.</text>
</comment>
<organism evidence="3 4">
    <name type="scientific">Lactobacillus johnsonii ATCC 33200</name>
    <dbReference type="NCBI Taxonomy" id="525330"/>
    <lineage>
        <taxon>Bacteria</taxon>
        <taxon>Bacillati</taxon>
        <taxon>Bacillota</taxon>
        <taxon>Bacilli</taxon>
        <taxon>Lactobacillales</taxon>
        <taxon>Lactobacillaceae</taxon>
        <taxon>Lactobacillus</taxon>
    </lineage>
</organism>
<name>C2E3R6_LACJH</name>
<evidence type="ECO:0000259" key="2">
    <source>
        <dbReference type="Pfam" id="PF00188"/>
    </source>
</evidence>
<feature type="region of interest" description="Disordered" evidence="1">
    <location>
        <begin position="350"/>
        <end position="380"/>
    </location>
</feature>
<protein>
    <submittedName>
        <fullName evidence="3">SCP-like protein</fullName>
    </submittedName>
</protein>
<evidence type="ECO:0000313" key="3">
    <source>
        <dbReference type="EMBL" id="EEJ60368.1"/>
    </source>
</evidence>
<sequence length="519" mass="57840">MLLYDSLKGVIMTFTKKAATFLATIVLSTTTSTVIVTNAQAATFTKDEIQEVHQIQNQYKNLPKDNFNADTLYASTPHLTAPFSPGSVTNSYITSQLDYINFYRALFDLPSISTNKTDNDNAQITASVMAAIKANPFTNQHGFPSETKPDYINDTYWTIAKNVSASSNLNFNVSNQSAGDVITDLLTDTYNLDGSDTGHRAWLLSSRLTTTGIGAAYGENNYRYSVQQVAYPSDGYKAAAKSTVAYPNSGVFPIELLQGNNIAWSLYLSDKTISGIPKITITDLDTGQTSQATKVNNFSNKGYGYFDTILTYFPGDIKLVSGHEYNVNISNVYQYSFKLFNQVAANQPKLEVSEDSTKTKNKVKNSSTISSSQNIKEATDETTRNILKQADDPSSNTTIKSALLLQAEELRDSLNKNRRMNPIIFGRSYQDGYSYYNLGEDQWFHNFYVYSNPDLTAGVVNIDNSSLDTHIYTSPYPSLQKTTSNHVTPGKSYAYCQSITTNHTTWYYLGKKQWIRQFN</sequence>
<evidence type="ECO:0000313" key="4">
    <source>
        <dbReference type="Proteomes" id="UP000003491"/>
    </source>
</evidence>
<feature type="compositionally biased region" description="Low complexity" evidence="1">
    <location>
        <begin position="364"/>
        <end position="376"/>
    </location>
</feature>
<dbReference type="InterPro" id="IPR014044">
    <property type="entry name" value="CAP_dom"/>
</dbReference>
<feature type="domain" description="SCP" evidence="2">
    <location>
        <begin position="97"/>
        <end position="228"/>
    </location>
</feature>
<dbReference type="InterPro" id="IPR035940">
    <property type="entry name" value="CAP_sf"/>
</dbReference>
<dbReference type="Gene3D" id="3.40.33.10">
    <property type="entry name" value="CAP"/>
    <property type="match status" value="1"/>
</dbReference>
<dbReference type="CDD" id="cd05379">
    <property type="entry name" value="CAP_bacterial"/>
    <property type="match status" value="1"/>
</dbReference>
<accession>C2E3R6</accession>
<reference evidence="3 4" key="1">
    <citation type="submission" date="2009-01" db="EMBL/GenBank/DDBJ databases">
        <authorList>
            <person name="Qin X."/>
            <person name="Bachman B."/>
            <person name="Battles P."/>
            <person name="Bell A."/>
            <person name="Bess C."/>
            <person name="Bickham C."/>
            <person name="Chaboub L."/>
            <person name="Chen D."/>
            <person name="Coyle M."/>
            <person name="Deiros D.R."/>
            <person name="Dinh H."/>
            <person name="Forbes L."/>
            <person name="Fowler G."/>
            <person name="Francisco L."/>
            <person name="Fu Q."/>
            <person name="Gubbala S."/>
            <person name="Hale W."/>
            <person name="Han Y."/>
            <person name="Hemphill L."/>
            <person name="Highlander S.K."/>
            <person name="Hirani K."/>
            <person name="Hogues M."/>
            <person name="Jackson L."/>
            <person name="Jakkamsetti A."/>
            <person name="Javaid M."/>
            <person name="Jiang H."/>
            <person name="Korchina V."/>
            <person name="Kovar C."/>
            <person name="Lara F."/>
            <person name="Lee S."/>
            <person name="Mata R."/>
            <person name="Mathew T."/>
            <person name="Moen C."/>
            <person name="Morales K."/>
            <person name="Munidasa M."/>
            <person name="Nazareth L."/>
            <person name="Ngo R."/>
            <person name="Nguyen L."/>
            <person name="Okwuonu G."/>
            <person name="Ongeri F."/>
            <person name="Patil S."/>
            <person name="Petrosino J."/>
            <person name="Pham C."/>
            <person name="Pham P."/>
            <person name="Pu L.-L."/>
            <person name="Puazo M."/>
            <person name="Raj R."/>
            <person name="Reid J."/>
            <person name="Rouhana J."/>
            <person name="Saada N."/>
            <person name="Shang Y."/>
            <person name="Simmons D."/>
            <person name="Thornton R."/>
            <person name="Warren J."/>
            <person name="Weissenberger G."/>
            <person name="Zhang J."/>
            <person name="Zhang L."/>
            <person name="Zhou C."/>
            <person name="Zhu D."/>
            <person name="Muzny D."/>
            <person name="Worley K."/>
            <person name="Gibbs R."/>
        </authorList>
    </citation>
    <scope>NUCLEOTIDE SEQUENCE [LARGE SCALE GENOMIC DNA]</scope>
    <source>
        <strain evidence="3 4">ATCC 33200</strain>
    </source>
</reference>
<proteinExistence type="predicted"/>
<dbReference type="Proteomes" id="UP000003491">
    <property type="component" value="Unassembled WGS sequence"/>
</dbReference>
<dbReference type="HOGENOM" id="CLU_044975_0_0_9"/>
<gene>
    <name evidence="3" type="ORF">HMPREF0528_0390</name>
</gene>
<evidence type="ECO:0000256" key="1">
    <source>
        <dbReference type="SAM" id="MobiDB-lite"/>
    </source>
</evidence>
<dbReference type="Pfam" id="PF00188">
    <property type="entry name" value="CAP"/>
    <property type="match status" value="1"/>
</dbReference>
<dbReference type="EMBL" id="ACGR01000024">
    <property type="protein sequence ID" value="EEJ60368.1"/>
    <property type="molecule type" value="Genomic_DNA"/>
</dbReference>
<dbReference type="AlphaFoldDB" id="C2E3R6"/>
<dbReference type="SUPFAM" id="SSF55797">
    <property type="entry name" value="PR-1-like"/>
    <property type="match status" value="1"/>
</dbReference>